<dbReference type="RefSeq" id="WP_179645694.1">
    <property type="nucleotide sequence ID" value="NZ_BAAAYY010000014.1"/>
</dbReference>
<reference evidence="2 3" key="1">
    <citation type="submission" date="2020-07" db="EMBL/GenBank/DDBJ databases">
        <title>Sequencing the genomes of 1000 actinobacteria strains.</title>
        <authorList>
            <person name="Klenk H.-P."/>
        </authorList>
    </citation>
    <scope>NUCLEOTIDE SEQUENCE [LARGE SCALE GENOMIC DNA]</scope>
    <source>
        <strain evidence="2 3">CXB654</strain>
    </source>
</reference>
<name>A0A852U014_9ACTN</name>
<evidence type="ECO:0000313" key="3">
    <source>
        <dbReference type="Proteomes" id="UP000589036"/>
    </source>
</evidence>
<organism evidence="2 3">
    <name type="scientific">Spinactinospora alkalitolerans</name>
    <dbReference type="NCBI Taxonomy" id="687207"/>
    <lineage>
        <taxon>Bacteria</taxon>
        <taxon>Bacillati</taxon>
        <taxon>Actinomycetota</taxon>
        <taxon>Actinomycetes</taxon>
        <taxon>Streptosporangiales</taxon>
        <taxon>Nocardiopsidaceae</taxon>
        <taxon>Spinactinospora</taxon>
    </lineage>
</organism>
<feature type="domain" description="Metallo-beta-lactamase" evidence="1">
    <location>
        <begin position="29"/>
        <end position="232"/>
    </location>
</feature>
<accession>A0A852U014</accession>
<sequence>MRPGAGELERSLLFVGNATVLIRWDDVTVLTDPNFLHRGQWAYLGKGLVSRRLRDPALDVRDLPDLDAIVLSHLHGDHFDRVARHNLDHDLPVATTRQAARRLRSQGFERSVGLDTWQEWSLSRERTWMRVVAVPGRHGPRLVHRLLPPVMGSVIEFGPTGGDAEIRIYVTGDTLMFDGVREIPRRHPDIDLALLHLGGTTLPGGVMVTMDGRQGADLIETVDPRRAAPIHYDDYGVFKSPLHDFREQVFARGLEDRIRYLQRGESVRL</sequence>
<evidence type="ECO:0000259" key="1">
    <source>
        <dbReference type="Pfam" id="PF12706"/>
    </source>
</evidence>
<dbReference type="EMBL" id="JACCCC010000001">
    <property type="protein sequence ID" value="NYE50166.1"/>
    <property type="molecule type" value="Genomic_DNA"/>
</dbReference>
<dbReference type="Proteomes" id="UP000589036">
    <property type="component" value="Unassembled WGS sequence"/>
</dbReference>
<dbReference type="AlphaFoldDB" id="A0A852U014"/>
<comment type="caution">
    <text evidence="2">The sequence shown here is derived from an EMBL/GenBank/DDBJ whole genome shotgun (WGS) entry which is preliminary data.</text>
</comment>
<dbReference type="InterPro" id="IPR036866">
    <property type="entry name" value="RibonucZ/Hydroxyglut_hydro"/>
</dbReference>
<dbReference type="PANTHER" id="PTHR43546:SF7">
    <property type="entry name" value="METALLO-BETA-LACTAMASE DOMAIN-CONTAINING PROTEIN"/>
    <property type="match status" value="1"/>
</dbReference>
<dbReference type="PANTHER" id="PTHR43546">
    <property type="entry name" value="UPF0173 METAL-DEPENDENT HYDROLASE MJ1163-RELATED"/>
    <property type="match status" value="1"/>
</dbReference>
<dbReference type="InterPro" id="IPR001279">
    <property type="entry name" value="Metallo-B-lactamas"/>
</dbReference>
<proteinExistence type="predicted"/>
<dbReference type="SUPFAM" id="SSF56281">
    <property type="entry name" value="Metallo-hydrolase/oxidoreductase"/>
    <property type="match status" value="1"/>
</dbReference>
<keyword evidence="3" id="KW-1185">Reference proteome</keyword>
<gene>
    <name evidence="2" type="ORF">HDA32_005286</name>
</gene>
<dbReference type="Pfam" id="PF12706">
    <property type="entry name" value="Lactamase_B_2"/>
    <property type="match status" value="1"/>
</dbReference>
<evidence type="ECO:0000313" key="2">
    <source>
        <dbReference type="EMBL" id="NYE50166.1"/>
    </source>
</evidence>
<dbReference type="InterPro" id="IPR050114">
    <property type="entry name" value="UPF0173_UPF0282_UlaG_hydrolase"/>
</dbReference>
<protein>
    <submittedName>
        <fullName evidence="2">L-ascorbate metabolism protein UlaG (Beta-lactamase superfamily)</fullName>
    </submittedName>
</protein>
<dbReference type="Gene3D" id="3.60.15.10">
    <property type="entry name" value="Ribonuclease Z/Hydroxyacylglutathione hydrolase-like"/>
    <property type="match status" value="1"/>
</dbReference>